<dbReference type="GO" id="GO:0003676">
    <property type="term" value="F:nucleic acid binding"/>
    <property type="evidence" value="ECO:0007669"/>
    <property type="project" value="InterPro"/>
</dbReference>
<dbReference type="FunFam" id="3.30.70.330:FF:000092">
    <property type="entry name" value="Calcipressin-2 isoform 2"/>
    <property type="match status" value="1"/>
</dbReference>
<dbReference type="PANTHER" id="PTHR10300">
    <property type="entry name" value="CALCIPRESSIN"/>
    <property type="match status" value="1"/>
</dbReference>
<dbReference type="Pfam" id="PF04847">
    <property type="entry name" value="Calcipressin"/>
    <property type="match status" value="1"/>
</dbReference>
<gene>
    <name evidence="2" type="ORF">V1264_015512</name>
</gene>
<dbReference type="GO" id="GO:0005634">
    <property type="term" value="C:nucleus"/>
    <property type="evidence" value="ECO:0007669"/>
    <property type="project" value="TreeGrafter"/>
</dbReference>
<dbReference type="AlphaFoldDB" id="A0AAN9BJT9"/>
<comment type="caution">
    <text evidence="2">The sequence shown here is derived from an EMBL/GenBank/DDBJ whole genome shotgun (WGS) entry which is preliminary data.</text>
</comment>
<protein>
    <recommendedName>
        <fullName evidence="4">Calcipressin-like protein</fullName>
    </recommendedName>
</protein>
<comment type="similarity">
    <text evidence="1">Belongs to the RCAN family.</text>
</comment>
<sequence>MIVQSNKMADDEDDSLNEIAHALIVTNLDIGFFDDDSRKEEFEAAFRSYDSDASFNYLKSFRRARVNFTSTESTVSARLKYHDTELCGQIIKCYFAQLPMLMSNDNLLPPKQEKLFLISPPSSPPVGWEQVPESEPVLNFELIDALARLTPDREQSQNGGEIHEVHPPSQTMPAIVVHLCEDPEGFSERPMVLQTRRPERM</sequence>
<evidence type="ECO:0000256" key="1">
    <source>
        <dbReference type="ARBA" id="ARBA00008209"/>
    </source>
</evidence>
<dbReference type="GO" id="GO:0008597">
    <property type="term" value="F:calcium-dependent protein serine/threonine phosphatase regulator activity"/>
    <property type="evidence" value="ECO:0007669"/>
    <property type="project" value="TreeGrafter"/>
</dbReference>
<dbReference type="GO" id="GO:0019722">
    <property type="term" value="P:calcium-mediated signaling"/>
    <property type="evidence" value="ECO:0007669"/>
    <property type="project" value="InterPro"/>
</dbReference>
<dbReference type="InterPro" id="IPR035979">
    <property type="entry name" value="RBD_domain_sf"/>
</dbReference>
<reference evidence="2 3" key="1">
    <citation type="submission" date="2024-02" db="EMBL/GenBank/DDBJ databases">
        <title>Chromosome-scale genome assembly of the rough periwinkle Littorina saxatilis.</title>
        <authorList>
            <person name="De Jode A."/>
            <person name="Faria R."/>
            <person name="Formenti G."/>
            <person name="Sims Y."/>
            <person name="Smith T.P."/>
            <person name="Tracey A."/>
            <person name="Wood J.M.D."/>
            <person name="Zagrodzka Z.B."/>
            <person name="Johannesson K."/>
            <person name="Butlin R.K."/>
            <person name="Leder E.H."/>
        </authorList>
    </citation>
    <scope>NUCLEOTIDE SEQUENCE [LARGE SCALE GENOMIC DNA]</scope>
    <source>
        <strain evidence="2">Snail1</strain>
        <tissue evidence="2">Muscle</tissue>
    </source>
</reference>
<dbReference type="SUPFAM" id="SSF54928">
    <property type="entry name" value="RNA-binding domain, RBD"/>
    <property type="match status" value="1"/>
</dbReference>
<dbReference type="Gene3D" id="3.30.70.330">
    <property type="match status" value="1"/>
</dbReference>
<dbReference type="Proteomes" id="UP001374579">
    <property type="component" value="Unassembled WGS sequence"/>
</dbReference>
<organism evidence="2 3">
    <name type="scientific">Littorina saxatilis</name>
    <dbReference type="NCBI Taxonomy" id="31220"/>
    <lineage>
        <taxon>Eukaryota</taxon>
        <taxon>Metazoa</taxon>
        <taxon>Spiralia</taxon>
        <taxon>Lophotrochozoa</taxon>
        <taxon>Mollusca</taxon>
        <taxon>Gastropoda</taxon>
        <taxon>Caenogastropoda</taxon>
        <taxon>Littorinimorpha</taxon>
        <taxon>Littorinoidea</taxon>
        <taxon>Littorinidae</taxon>
        <taxon>Littorina</taxon>
    </lineage>
</organism>
<dbReference type="EMBL" id="JBAMIC010000004">
    <property type="protein sequence ID" value="KAK7107621.1"/>
    <property type="molecule type" value="Genomic_DNA"/>
</dbReference>
<evidence type="ECO:0000313" key="2">
    <source>
        <dbReference type="EMBL" id="KAK7107621.1"/>
    </source>
</evidence>
<dbReference type="InterPro" id="IPR012677">
    <property type="entry name" value="Nucleotide-bd_a/b_plait_sf"/>
</dbReference>
<dbReference type="GO" id="GO:0005737">
    <property type="term" value="C:cytoplasm"/>
    <property type="evidence" value="ECO:0007669"/>
    <property type="project" value="TreeGrafter"/>
</dbReference>
<evidence type="ECO:0000313" key="3">
    <source>
        <dbReference type="Proteomes" id="UP001374579"/>
    </source>
</evidence>
<evidence type="ECO:0008006" key="4">
    <source>
        <dbReference type="Google" id="ProtNLM"/>
    </source>
</evidence>
<accession>A0AAN9BJT9</accession>
<keyword evidence="3" id="KW-1185">Reference proteome</keyword>
<name>A0AAN9BJT9_9CAEN</name>
<dbReference type="PANTHER" id="PTHR10300:SF14">
    <property type="entry name" value="PROTEIN SARAH"/>
    <property type="match status" value="1"/>
</dbReference>
<dbReference type="CDD" id="cd12434">
    <property type="entry name" value="RRM_RCAN_like"/>
    <property type="match status" value="1"/>
</dbReference>
<dbReference type="InterPro" id="IPR006931">
    <property type="entry name" value="Calcipressin"/>
</dbReference>
<proteinExistence type="inferred from homology"/>